<evidence type="ECO:0000256" key="2">
    <source>
        <dbReference type="ARBA" id="ARBA00022723"/>
    </source>
</evidence>
<accession>A0A2A6B6Q3</accession>
<dbReference type="InterPro" id="IPR036236">
    <property type="entry name" value="Znf_C2H2_sf"/>
</dbReference>
<reference evidence="8" key="1">
    <citation type="journal article" date="2008" name="Nat. Genet.">
        <title>The Pristionchus pacificus genome provides a unique perspective on nematode lifestyle and parasitism.</title>
        <authorList>
            <person name="Dieterich C."/>
            <person name="Clifton S.W."/>
            <person name="Schuster L.N."/>
            <person name="Chinwalla A."/>
            <person name="Delehaunty K."/>
            <person name="Dinkelacker I."/>
            <person name="Fulton L."/>
            <person name="Fulton R."/>
            <person name="Godfrey J."/>
            <person name="Minx P."/>
            <person name="Mitreva M."/>
            <person name="Roeseler W."/>
            <person name="Tian H."/>
            <person name="Witte H."/>
            <person name="Yang S.P."/>
            <person name="Wilson R.K."/>
            <person name="Sommer R.J."/>
        </authorList>
    </citation>
    <scope>NUCLEOTIDE SEQUENCE [LARGE SCALE GENOMIC DNA]</scope>
    <source>
        <strain evidence="8">PS312</strain>
    </source>
</reference>
<dbReference type="GO" id="GO:0005654">
    <property type="term" value="C:nucleoplasm"/>
    <property type="evidence" value="ECO:0000318"/>
    <property type="project" value="GO_Central"/>
</dbReference>
<dbReference type="SUPFAM" id="SSF57667">
    <property type="entry name" value="beta-beta-alpha zinc fingers"/>
    <property type="match status" value="3"/>
</dbReference>
<dbReference type="Gene3D" id="3.30.160.60">
    <property type="entry name" value="Classic Zinc Finger"/>
    <property type="match status" value="4"/>
</dbReference>
<keyword evidence="5" id="KW-0862">Zinc</keyword>
<evidence type="ECO:0000256" key="1">
    <source>
        <dbReference type="ARBA" id="ARBA00004123"/>
    </source>
</evidence>
<dbReference type="SMART" id="SM00355">
    <property type="entry name" value="ZnF_C2H2"/>
    <property type="match status" value="5"/>
</dbReference>
<evidence type="ECO:0000256" key="4">
    <source>
        <dbReference type="ARBA" id="ARBA00022771"/>
    </source>
</evidence>
<evidence type="ECO:0000256" key="6">
    <source>
        <dbReference type="ARBA" id="ARBA00023242"/>
    </source>
</evidence>
<keyword evidence="2" id="KW-0479">Metal-binding</keyword>
<reference evidence="7" key="2">
    <citation type="submission" date="2022-06" db="UniProtKB">
        <authorList>
            <consortium name="EnsemblMetazoa"/>
        </authorList>
    </citation>
    <scope>IDENTIFICATION</scope>
    <source>
        <strain evidence="7">PS312</strain>
    </source>
</reference>
<proteinExistence type="predicted"/>
<dbReference type="GO" id="GO:0001227">
    <property type="term" value="F:DNA-binding transcription repressor activity, RNA polymerase II-specific"/>
    <property type="evidence" value="ECO:0000318"/>
    <property type="project" value="GO_Central"/>
</dbReference>
<dbReference type="PANTHER" id="PTHR24394:SF29">
    <property type="entry name" value="MYONEURIN"/>
    <property type="match status" value="1"/>
</dbReference>
<dbReference type="PANTHER" id="PTHR24394">
    <property type="entry name" value="ZINC FINGER PROTEIN"/>
    <property type="match status" value="1"/>
</dbReference>
<name>A0A2A6B6Q3_PRIPA</name>
<evidence type="ECO:0000313" key="7">
    <source>
        <dbReference type="EnsemblMetazoa" id="PPA20988.1"/>
    </source>
</evidence>
<keyword evidence="4" id="KW-0863">Zinc-finger</keyword>
<evidence type="ECO:0000256" key="3">
    <source>
        <dbReference type="ARBA" id="ARBA00022737"/>
    </source>
</evidence>
<organism evidence="7 8">
    <name type="scientific">Pristionchus pacificus</name>
    <name type="common">Parasitic nematode worm</name>
    <dbReference type="NCBI Taxonomy" id="54126"/>
    <lineage>
        <taxon>Eukaryota</taxon>
        <taxon>Metazoa</taxon>
        <taxon>Ecdysozoa</taxon>
        <taxon>Nematoda</taxon>
        <taxon>Chromadorea</taxon>
        <taxon>Rhabditida</taxon>
        <taxon>Rhabditina</taxon>
        <taxon>Diplogasteromorpha</taxon>
        <taxon>Diplogasteroidea</taxon>
        <taxon>Neodiplogasteridae</taxon>
        <taxon>Pristionchus</taxon>
    </lineage>
</organism>
<gene>
    <name evidence="7" type="primary">WBGene00110542</name>
</gene>
<dbReference type="PROSITE" id="PS00028">
    <property type="entry name" value="ZINC_FINGER_C2H2_1"/>
    <property type="match status" value="3"/>
</dbReference>
<keyword evidence="6" id="KW-0539">Nucleus</keyword>
<dbReference type="Pfam" id="PF00096">
    <property type="entry name" value="zf-C2H2"/>
    <property type="match status" value="1"/>
</dbReference>
<dbReference type="Proteomes" id="UP000005239">
    <property type="component" value="Unassembled WGS sequence"/>
</dbReference>
<evidence type="ECO:0000313" key="8">
    <source>
        <dbReference type="Proteomes" id="UP000005239"/>
    </source>
</evidence>
<dbReference type="InterPro" id="IPR013087">
    <property type="entry name" value="Znf_C2H2_type"/>
</dbReference>
<protein>
    <submittedName>
        <fullName evidence="7">Zfp-2</fullName>
    </submittedName>
</protein>
<evidence type="ECO:0000256" key="5">
    <source>
        <dbReference type="ARBA" id="ARBA00022833"/>
    </source>
</evidence>
<keyword evidence="3" id="KW-0677">Repeat</keyword>
<keyword evidence="8" id="KW-1185">Reference proteome</keyword>
<dbReference type="OrthoDB" id="9439903at2759"/>
<dbReference type="AlphaFoldDB" id="A0A2A6B6Q3"/>
<dbReference type="GO" id="GO:0008270">
    <property type="term" value="F:zinc ion binding"/>
    <property type="evidence" value="ECO:0007669"/>
    <property type="project" value="UniProtKB-KW"/>
</dbReference>
<accession>A0A8R1UF81</accession>
<dbReference type="GO" id="GO:0006357">
    <property type="term" value="P:regulation of transcription by RNA polymerase II"/>
    <property type="evidence" value="ECO:0000318"/>
    <property type="project" value="GO_Central"/>
</dbReference>
<dbReference type="EnsemblMetazoa" id="PPA20988.1">
    <property type="protein sequence ID" value="PPA20988.1"/>
    <property type="gene ID" value="WBGene00110542"/>
</dbReference>
<dbReference type="PROSITE" id="PS50157">
    <property type="entry name" value="ZINC_FINGER_C2H2_2"/>
    <property type="match status" value="5"/>
</dbReference>
<dbReference type="GO" id="GO:0000978">
    <property type="term" value="F:RNA polymerase II cis-regulatory region sequence-specific DNA binding"/>
    <property type="evidence" value="ECO:0000318"/>
    <property type="project" value="GO_Central"/>
</dbReference>
<comment type="subcellular location">
    <subcellularLocation>
        <location evidence="1">Nucleus</location>
    </subcellularLocation>
</comment>
<sequence length="410" mass="46695">MNEEPEPFGGCDILEPDHDSKAISASEMKAVKKEEEDEVASSSASPIVRIVKRTQMYLEPHGFSKTVTIDEDHGRKAGFTLHSSATTAEDSDRGTGARPLHHLTLLIGKKQMTFKVVDAQSVTQQSRSYAGDWEPAPTPQWNNRLNQADATVLYDSRRCYQCNRSFNSLEEIRTHITEAHSSRAFACNYKYCTESFPTRGEHMAHMREHLVDDRPHECPVCSCRFRHMSNLNQHIKLHGTGSRHFCSTCGKCFRTADTLANHQSRCCLVRDTDGGGPLIGPDGRELRFECSYCRKLTHTGEKPYICQFEASNGVACGKAFKDSSALRKHETNYHFNHDIPMREMRMKNRGGREENYEETEEETRDRGGYRVGSRVHLLSQLEIGEGEMEEEVEEEIVEEAEIPIDEEYYM</sequence>